<evidence type="ECO:0000313" key="7">
    <source>
        <dbReference type="EMBL" id="AGE96559.1"/>
    </source>
</evidence>
<feature type="transmembrane region" description="Helical" evidence="5">
    <location>
        <begin position="437"/>
        <end position="456"/>
    </location>
</feature>
<evidence type="ECO:0000256" key="3">
    <source>
        <dbReference type="ARBA" id="ARBA00022989"/>
    </source>
</evidence>
<feature type="chain" id="PRO_5004015468" evidence="6">
    <location>
        <begin position="24"/>
        <end position="478"/>
    </location>
</feature>
<reference evidence="7" key="1">
    <citation type="journal article" date="2013" name="Eukaryot. Cell">
        <title>Extremely Reduced Levels of Heterozygosity in the Vertebrate Pathogen Encephalitozoon cuniculi.</title>
        <authorList>
            <person name="Selman M."/>
            <person name="Sak B."/>
            <person name="Kvac M."/>
            <person name="Farinelli L."/>
            <person name="Weiss L.M."/>
            <person name="Corradi N."/>
        </authorList>
    </citation>
    <scope>NUCLEOTIDE SEQUENCE</scope>
</reference>
<gene>
    <name evidence="7" type="ORF">ECU03_0170</name>
</gene>
<evidence type="ECO:0000256" key="1">
    <source>
        <dbReference type="ARBA" id="ARBA00004141"/>
    </source>
</evidence>
<evidence type="ECO:0000256" key="6">
    <source>
        <dbReference type="SAM" id="SignalP"/>
    </source>
</evidence>
<dbReference type="EMBL" id="KC513623">
    <property type="protein sequence ID" value="AGE96559.1"/>
    <property type="molecule type" value="Genomic_DNA"/>
</dbReference>
<keyword evidence="3 5" id="KW-1133">Transmembrane helix</keyword>
<evidence type="ECO:0000256" key="4">
    <source>
        <dbReference type="ARBA" id="ARBA00023136"/>
    </source>
</evidence>
<protein>
    <submittedName>
        <fullName evidence="7">Uncharacterized protein</fullName>
    </submittedName>
</protein>
<dbReference type="InterPro" id="IPR008521">
    <property type="entry name" value="Mg_trans_NIPA"/>
</dbReference>
<dbReference type="Pfam" id="PF05653">
    <property type="entry name" value="Mg_trans_NIPA"/>
    <property type="match status" value="2"/>
</dbReference>
<feature type="signal peptide" evidence="6">
    <location>
        <begin position="1"/>
        <end position="23"/>
    </location>
</feature>
<dbReference type="GO" id="GO:0015095">
    <property type="term" value="F:magnesium ion transmembrane transporter activity"/>
    <property type="evidence" value="ECO:0007669"/>
    <property type="project" value="InterPro"/>
</dbReference>
<dbReference type="PANTHER" id="PTHR12570:SF9">
    <property type="entry name" value="MAGNESIUM TRANSPORTER NIPA8-RELATED"/>
    <property type="match status" value="1"/>
</dbReference>
<keyword evidence="2 5" id="KW-0812">Transmembrane</keyword>
<proteinExistence type="predicted"/>
<feature type="transmembrane region" description="Helical" evidence="5">
    <location>
        <begin position="242"/>
        <end position="259"/>
    </location>
</feature>
<accession>M1JM12</accession>
<dbReference type="GO" id="GO:0016020">
    <property type="term" value="C:membrane"/>
    <property type="evidence" value="ECO:0007669"/>
    <property type="project" value="UniProtKB-SubCell"/>
</dbReference>
<evidence type="ECO:0000256" key="2">
    <source>
        <dbReference type="ARBA" id="ARBA00022692"/>
    </source>
</evidence>
<feature type="transmembrane region" description="Helical" evidence="5">
    <location>
        <begin position="279"/>
        <end position="299"/>
    </location>
</feature>
<feature type="transmembrane region" description="Helical" evidence="5">
    <location>
        <begin position="212"/>
        <end position="230"/>
    </location>
</feature>
<dbReference type="VEuPathDB" id="MicrosporidiaDB:M970_030080"/>
<sequence length="478" mass="54168">MFHIISLNKQTMVISCMLGLVAATRACLKDSDCLTRSRPDVHSMFCVNNVCQKVLPPGKHCTKPTECSSYSFFGPLACTGKCKIESECEYGKDDNFDSMYCCRSIPEGKECNPDRPASLNGCDIRQSCLMGKKGFYECVPDKSSSWIFGVFLSVSGNIGINVGINLQKKSYKQAHMRLFGMNLQTFYAGCFTYGLGKILGYCSYVFGNQSLIAALSATGLVSNSIFAPMINEEVFTWKDFCAIFFAFAGTTLIVMNTAITHRMYTLCELMKMYRRTETLIWFGFIVLVIVVLFTFIKYVEVNSNWELPDESMTFLRKEGVWFDEEGVVMKYTMVLAYVCLSSFIASFTTLSVKSLGEMIDKTIAGDNQFIFLTTYLFIMTLAICTFFQIYWLNRALRHYDALLVIPMFHVTWTLLSILTAGIYFREFEQYTSYQLDVFAAGVGMIFVGSFFLGSRITNKTRIRTRNIDTGPQKILKNQ</sequence>
<comment type="subcellular location">
    <subcellularLocation>
        <location evidence="1">Membrane</location>
        <topology evidence="1">Multi-pass membrane protein</topology>
    </subcellularLocation>
</comment>
<dbReference type="AlphaFoldDB" id="M1JM12"/>
<evidence type="ECO:0000256" key="5">
    <source>
        <dbReference type="SAM" id="Phobius"/>
    </source>
</evidence>
<keyword evidence="4 5" id="KW-0472">Membrane</keyword>
<feature type="transmembrane region" description="Helical" evidence="5">
    <location>
        <begin position="331"/>
        <end position="349"/>
    </location>
</feature>
<dbReference type="VEuPathDB" id="MicrosporidiaDB:AEWQ_030080"/>
<feature type="transmembrane region" description="Helical" evidence="5">
    <location>
        <begin position="146"/>
        <end position="164"/>
    </location>
</feature>
<feature type="transmembrane region" description="Helical" evidence="5">
    <location>
        <begin position="369"/>
        <end position="391"/>
    </location>
</feature>
<keyword evidence="6" id="KW-0732">Signal</keyword>
<name>M1JM12_ENCCN</name>
<dbReference type="VEuPathDB" id="MicrosporidiaDB:ECU03_0170"/>
<dbReference type="VEuPathDB" id="MicrosporidiaDB:AEWR_030080"/>
<dbReference type="VEuPathDB" id="MicrosporidiaDB:AEWD_030080"/>
<dbReference type="PANTHER" id="PTHR12570">
    <property type="match status" value="1"/>
</dbReference>
<feature type="transmembrane region" description="Helical" evidence="5">
    <location>
        <begin position="403"/>
        <end position="425"/>
    </location>
</feature>
<organism evidence="7">
    <name type="scientific">Encephalitozoon cuniculi</name>
    <name type="common">Microsporidian parasite</name>
    <dbReference type="NCBI Taxonomy" id="6035"/>
    <lineage>
        <taxon>Eukaryota</taxon>
        <taxon>Fungi</taxon>
        <taxon>Fungi incertae sedis</taxon>
        <taxon>Microsporidia</taxon>
        <taxon>Unikaryonidae</taxon>
        <taxon>Encephalitozoon</taxon>
    </lineage>
</organism>